<gene>
    <name evidence="1" type="ORF">RM549_17690</name>
</gene>
<evidence type="ECO:0000313" key="2">
    <source>
        <dbReference type="Proteomes" id="UP001261624"/>
    </source>
</evidence>
<accession>A0ABU3E6M0</accession>
<sequence length="47" mass="5358">MEDIDGIKYWDVLIDNPDKILEVEGDFLEEEVMAAIQKGGFTIEKIS</sequence>
<evidence type="ECO:0008006" key="3">
    <source>
        <dbReference type="Google" id="ProtNLM"/>
    </source>
</evidence>
<reference evidence="1 2" key="1">
    <citation type="submission" date="2023-09" db="EMBL/GenBank/DDBJ databases">
        <authorList>
            <person name="Rey-Velasco X."/>
        </authorList>
    </citation>
    <scope>NUCLEOTIDE SEQUENCE [LARGE SCALE GENOMIC DNA]</scope>
    <source>
        <strain evidence="1 2">F188</strain>
    </source>
</reference>
<dbReference type="RefSeq" id="WP_311687249.1">
    <property type="nucleotide sequence ID" value="NZ_JAVRHM010000030.1"/>
</dbReference>
<protein>
    <recommendedName>
        <fullName evidence="3">HMA domain-containing protein</fullName>
    </recommendedName>
</protein>
<name>A0ABU3E6M0_9FLAO</name>
<comment type="caution">
    <text evidence="1">The sequence shown here is derived from an EMBL/GenBank/DDBJ whole genome shotgun (WGS) entry which is preliminary data.</text>
</comment>
<keyword evidence="2" id="KW-1185">Reference proteome</keyword>
<proteinExistence type="predicted"/>
<dbReference type="EMBL" id="JAVRHM010000030">
    <property type="protein sequence ID" value="MDT0691629.1"/>
    <property type="molecule type" value="Genomic_DNA"/>
</dbReference>
<dbReference type="Proteomes" id="UP001261624">
    <property type="component" value="Unassembled WGS sequence"/>
</dbReference>
<organism evidence="1 2">
    <name type="scientific">Autumnicola patrickiae</name>
    <dbReference type="NCBI Taxonomy" id="3075591"/>
    <lineage>
        <taxon>Bacteria</taxon>
        <taxon>Pseudomonadati</taxon>
        <taxon>Bacteroidota</taxon>
        <taxon>Flavobacteriia</taxon>
        <taxon>Flavobacteriales</taxon>
        <taxon>Flavobacteriaceae</taxon>
        <taxon>Autumnicola</taxon>
    </lineage>
</organism>
<evidence type="ECO:0000313" key="1">
    <source>
        <dbReference type="EMBL" id="MDT0691629.1"/>
    </source>
</evidence>